<protein>
    <recommendedName>
        <fullName evidence="3 14">DNA ligase</fullName>
        <ecNumber evidence="2 14">6.5.1.2</ecNumber>
    </recommendedName>
    <alternativeName>
        <fullName evidence="14">Polydeoxyribonucleotide synthase [NAD(+)]</fullName>
    </alternativeName>
</protein>
<sequence>MDKDKAKKRIEKLKKLIEKYRYAYHVLDKPLASDAVNDSLKHELQDLENKFPQFITPDSPTQRVGGEPLKQFQKVVHRAPMLSLTDNFSLKENLEWEKRNEKMLGRKPNSYFAEMKIDGLAVALHYQNGVFTQGLTRGDGKVGEDVTENLKTIESIPLHINADLSFEARGEVYMKNDVFNKLNKTYKKQGKPILANPRNGAAGSVRQLNPRLASERKLSFMGYDILINEKIINQNEELRLKIQNLKTHKDKHKLLKQLGFVVAEGKECKDLNEVQKFYESVDKKRDKLDFQIDGVWIGVDSNTDFEKLGVVGKAPRGAIAYKFPAQEKTTILKDIINQIGRTGRITPVAIMEPVNLAGTTVTRATLHNWEEIEKKDIRVGDTIIVRKAGDIIPEVVKSISELRSAQSKKLIAPKECPNCYKPLQKRKADQIDLYCLDTSCGQTKIKQLIHFVSKKAFDIDGLGRKIIEQLYSVGLVKDEADIFKLKQSDLAPLERFAEKSSQNIIDAIQRAKEITLARFIFSLGILHIGEVASSSIALDFSSGKKIIVPYEFCQAIKLRSQDEWMMIRDFGPEGARALYLYFQKPENAKKMIDLTKLGIKLKLPDKKLQTLKNKTFVLTGELETFTRETAENEIRLRGGLASSSISKDTDFLVVGKNPGSKLAKAQKLNAKIISEKELLKLFK</sequence>
<evidence type="ECO:0000256" key="11">
    <source>
        <dbReference type="ARBA" id="ARBA00023204"/>
    </source>
</evidence>
<comment type="similarity">
    <text evidence="13 14">Belongs to the NAD-dependent DNA ligase family. LigA subfamily.</text>
</comment>
<comment type="function">
    <text evidence="1 14">DNA ligase that catalyzes the formation of phosphodiester linkages between 5'-phosphoryl and 3'-hydroxyl groups in double-stranded DNA using NAD as a coenzyme and as the energy source for the reaction. It is essential for DNA replication and repair of damaged DNA.</text>
</comment>
<evidence type="ECO:0000256" key="5">
    <source>
        <dbReference type="ARBA" id="ARBA00022705"/>
    </source>
</evidence>
<keyword evidence="9 14" id="KW-0460">Magnesium</keyword>
<evidence type="ECO:0000259" key="17">
    <source>
        <dbReference type="PROSITE" id="PS50172"/>
    </source>
</evidence>
<dbReference type="CDD" id="cd00114">
    <property type="entry name" value="LIGANc"/>
    <property type="match status" value="1"/>
</dbReference>
<feature type="binding site" evidence="14">
    <location>
        <position position="440"/>
    </location>
    <ligand>
        <name>Zn(2+)</name>
        <dbReference type="ChEBI" id="CHEBI:29105"/>
    </ligand>
</feature>
<name>A0A2M8C657_9BACT</name>
<dbReference type="InterPro" id="IPR001679">
    <property type="entry name" value="DNA_ligase"/>
</dbReference>
<dbReference type="FunFam" id="2.40.50.140:FF:000012">
    <property type="entry name" value="DNA ligase"/>
    <property type="match status" value="1"/>
</dbReference>
<dbReference type="GO" id="GO:0003911">
    <property type="term" value="F:DNA ligase (NAD+) activity"/>
    <property type="evidence" value="ECO:0007669"/>
    <property type="project" value="UniProtKB-UniRule"/>
</dbReference>
<evidence type="ECO:0000256" key="8">
    <source>
        <dbReference type="ARBA" id="ARBA00022833"/>
    </source>
</evidence>
<feature type="binding site" evidence="14">
    <location>
        <position position="322"/>
    </location>
    <ligand>
        <name>NAD(+)</name>
        <dbReference type="ChEBI" id="CHEBI:57540"/>
    </ligand>
</feature>
<keyword evidence="8 14" id="KW-0862">Zinc</keyword>
<dbReference type="PANTHER" id="PTHR23389:SF9">
    <property type="entry name" value="DNA LIGASE"/>
    <property type="match status" value="1"/>
</dbReference>
<feature type="active site" description="N6-AMP-lysine intermediate" evidence="14">
    <location>
        <position position="116"/>
    </location>
</feature>
<dbReference type="PROSITE" id="PS01056">
    <property type="entry name" value="DNA_LIGASE_N2"/>
    <property type="match status" value="1"/>
</dbReference>
<dbReference type="SUPFAM" id="SSF47781">
    <property type="entry name" value="RuvA domain 2-like"/>
    <property type="match status" value="1"/>
</dbReference>
<evidence type="ECO:0000256" key="14">
    <source>
        <dbReference type="HAMAP-Rule" id="MF_01588"/>
    </source>
</evidence>
<dbReference type="PROSITE" id="PS50172">
    <property type="entry name" value="BRCT"/>
    <property type="match status" value="1"/>
</dbReference>
<dbReference type="NCBIfam" id="NF005932">
    <property type="entry name" value="PRK07956.1"/>
    <property type="match status" value="1"/>
</dbReference>
<dbReference type="EMBL" id="PFTZ01000032">
    <property type="protein sequence ID" value="PJB51740.1"/>
    <property type="molecule type" value="Genomic_DNA"/>
</dbReference>
<dbReference type="InterPro" id="IPR018239">
    <property type="entry name" value="DNA_ligase_AS"/>
</dbReference>
<dbReference type="SMART" id="SM00532">
    <property type="entry name" value="LIGANc"/>
    <property type="match status" value="1"/>
</dbReference>
<evidence type="ECO:0000256" key="16">
    <source>
        <dbReference type="SAM" id="Coils"/>
    </source>
</evidence>
<evidence type="ECO:0000256" key="4">
    <source>
        <dbReference type="ARBA" id="ARBA00022598"/>
    </source>
</evidence>
<feature type="coiled-coil region" evidence="16">
    <location>
        <begin position="228"/>
        <end position="255"/>
    </location>
</feature>
<dbReference type="GO" id="GO:0006281">
    <property type="term" value="P:DNA repair"/>
    <property type="evidence" value="ECO:0007669"/>
    <property type="project" value="UniProtKB-KW"/>
</dbReference>
<keyword evidence="11 14" id="KW-0234">DNA repair</keyword>
<keyword evidence="6 14" id="KW-0479">Metal-binding</keyword>
<dbReference type="GO" id="GO:0005829">
    <property type="term" value="C:cytosol"/>
    <property type="evidence" value="ECO:0007669"/>
    <property type="project" value="TreeGrafter"/>
</dbReference>
<organism evidence="18 19">
    <name type="scientific">Candidatus Berkelbacteria bacterium CG_4_9_14_3_um_filter_39_23</name>
    <dbReference type="NCBI Taxonomy" id="1974508"/>
    <lineage>
        <taxon>Bacteria</taxon>
        <taxon>Candidatus Berkelbacteria</taxon>
    </lineage>
</organism>
<feature type="binding site" evidence="14">
    <location>
        <position position="171"/>
    </location>
    <ligand>
        <name>NAD(+)</name>
        <dbReference type="ChEBI" id="CHEBI:57540"/>
    </ligand>
</feature>
<dbReference type="SUPFAM" id="SSF50249">
    <property type="entry name" value="Nucleic acid-binding proteins"/>
    <property type="match status" value="1"/>
</dbReference>
<keyword evidence="14" id="KW-0464">Manganese</keyword>
<feature type="binding site" evidence="14">
    <location>
        <position position="416"/>
    </location>
    <ligand>
        <name>Zn(2+)</name>
        <dbReference type="ChEBI" id="CHEBI:29105"/>
    </ligand>
</feature>
<evidence type="ECO:0000256" key="6">
    <source>
        <dbReference type="ARBA" id="ARBA00022723"/>
    </source>
</evidence>
<feature type="binding site" evidence="14">
    <location>
        <position position="137"/>
    </location>
    <ligand>
        <name>NAD(+)</name>
        <dbReference type="ChEBI" id="CHEBI:57540"/>
    </ligand>
</feature>
<comment type="catalytic activity">
    <reaction evidence="12 14 15">
        <text>NAD(+) + (deoxyribonucleotide)n-3'-hydroxyl + 5'-phospho-(deoxyribonucleotide)m = (deoxyribonucleotide)n+m + AMP + beta-nicotinamide D-nucleotide.</text>
        <dbReference type="EC" id="6.5.1.2"/>
    </reaction>
</comment>
<dbReference type="PIRSF" id="PIRSF001604">
    <property type="entry name" value="LigA"/>
    <property type="match status" value="1"/>
</dbReference>
<dbReference type="Pfam" id="PF00533">
    <property type="entry name" value="BRCT"/>
    <property type="match status" value="1"/>
</dbReference>
<dbReference type="InterPro" id="IPR036420">
    <property type="entry name" value="BRCT_dom_sf"/>
</dbReference>
<comment type="caution">
    <text evidence="18">The sequence shown here is derived from an EMBL/GenBank/DDBJ whole genome shotgun (WGS) entry which is preliminary data.</text>
</comment>
<comment type="cofactor">
    <cofactor evidence="14">
        <name>Mg(2+)</name>
        <dbReference type="ChEBI" id="CHEBI:18420"/>
    </cofactor>
    <cofactor evidence="14">
        <name>Mn(2+)</name>
        <dbReference type="ChEBI" id="CHEBI:29035"/>
    </cofactor>
</comment>
<reference evidence="19" key="1">
    <citation type="submission" date="2017-09" db="EMBL/GenBank/DDBJ databases">
        <title>Depth-based differentiation of microbial function through sediment-hosted aquifers and enrichment of novel symbionts in the deep terrestrial subsurface.</title>
        <authorList>
            <person name="Probst A.J."/>
            <person name="Ladd B."/>
            <person name="Jarett J.K."/>
            <person name="Geller-Mcgrath D.E."/>
            <person name="Sieber C.M.K."/>
            <person name="Emerson J.B."/>
            <person name="Anantharaman K."/>
            <person name="Thomas B.C."/>
            <person name="Malmstrom R."/>
            <person name="Stieglmeier M."/>
            <person name="Klingl A."/>
            <person name="Woyke T."/>
            <person name="Ryan C.M."/>
            <person name="Banfield J.F."/>
        </authorList>
    </citation>
    <scope>NUCLEOTIDE SEQUENCE [LARGE SCALE GENOMIC DNA]</scope>
</reference>
<comment type="caution">
    <text evidence="14">Lacks conserved residue(s) required for the propagation of feature annotation.</text>
</comment>
<dbReference type="Gene3D" id="2.40.50.140">
    <property type="entry name" value="Nucleic acid-binding proteins"/>
    <property type="match status" value="1"/>
</dbReference>
<feature type="binding site" evidence="14">
    <location>
        <position position="419"/>
    </location>
    <ligand>
        <name>Zn(2+)</name>
        <dbReference type="ChEBI" id="CHEBI:29105"/>
    </ligand>
</feature>
<evidence type="ECO:0000256" key="7">
    <source>
        <dbReference type="ARBA" id="ARBA00022763"/>
    </source>
</evidence>
<dbReference type="InterPro" id="IPR001357">
    <property type="entry name" value="BRCT_dom"/>
</dbReference>
<dbReference type="Gene3D" id="3.30.470.30">
    <property type="entry name" value="DNA ligase/mRNA capping enzyme"/>
    <property type="match status" value="1"/>
</dbReference>
<dbReference type="InterPro" id="IPR012340">
    <property type="entry name" value="NA-bd_OB-fold"/>
</dbReference>
<dbReference type="Pfam" id="PF01653">
    <property type="entry name" value="DNA_ligase_aden"/>
    <property type="match status" value="1"/>
</dbReference>
<accession>A0A2M8C657</accession>
<feature type="binding site" evidence="14">
    <location>
        <position position="114"/>
    </location>
    <ligand>
        <name>NAD(+)</name>
        <dbReference type="ChEBI" id="CHEBI:57540"/>
    </ligand>
</feature>
<dbReference type="SMART" id="SM00292">
    <property type="entry name" value="BRCT"/>
    <property type="match status" value="1"/>
</dbReference>
<dbReference type="HAMAP" id="MF_01588">
    <property type="entry name" value="DNA_ligase_A"/>
    <property type="match status" value="1"/>
</dbReference>
<feature type="domain" description="BRCT" evidence="17">
    <location>
        <begin position="606"/>
        <end position="683"/>
    </location>
</feature>
<keyword evidence="4 14" id="KW-0436">Ligase</keyword>
<dbReference type="PANTHER" id="PTHR23389">
    <property type="entry name" value="CHROMOSOME TRANSMISSION FIDELITY FACTOR 18"/>
    <property type="match status" value="1"/>
</dbReference>
<dbReference type="Proteomes" id="UP000229421">
    <property type="component" value="Unassembled WGS sequence"/>
</dbReference>
<keyword evidence="16" id="KW-0175">Coiled coil</keyword>
<dbReference type="InterPro" id="IPR013840">
    <property type="entry name" value="DNAligase_N"/>
</dbReference>
<dbReference type="InterPro" id="IPR033136">
    <property type="entry name" value="DNA_ligase_CS"/>
</dbReference>
<keyword evidence="5 14" id="KW-0235">DNA replication</keyword>
<dbReference type="SUPFAM" id="SSF52113">
    <property type="entry name" value="BRCT domain"/>
    <property type="match status" value="1"/>
</dbReference>
<dbReference type="InterPro" id="IPR010994">
    <property type="entry name" value="RuvA_2-like"/>
</dbReference>
<dbReference type="Gene3D" id="1.10.287.610">
    <property type="entry name" value="Helix hairpin bin"/>
    <property type="match status" value="1"/>
</dbReference>
<evidence type="ECO:0000256" key="13">
    <source>
        <dbReference type="ARBA" id="ARBA00060881"/>
    </source>
</evidence>
<keyword evidence="10 14" id="KW-0520">NAD</keyword>
<dbReference type="PROSITE" id="PS01055">
    <property type="entry name" value="DNA_LIGASE_N1"/>
    <property type="match status" value="1"/>
</dbReference>
<dbReference type="CDD" id="cd17748">
    <property type="entry name" value="BRCT_DNA_ligase_like"/>
    <property type="match status" value="1"/>
</dbReference>
<evidence type="ECO:0000313" key="18">
    <source>
        <dbReference type="EMBL" id="PJB51740.1"/>
    </source>
</evidence>
<evidence type="ECO:0000256" key="1">
    <source>
        <dbReference type="ARBA" id="ARBA00004067"/>
    </source>
</evidence>
<dbReference type="GO" id="GO:0046872">
    <property type="term" value="F:metal ion binding"/>
    <property type="evidence" value="ECO:0007669"/>
    <property type="project" value="UniProtKB-KW"/>
</dbReference>
<feature type="binding site" evidence="14">
    <location>
        <begin position="83"/>
        <end position="84"/>
    </location>
    <ligand>
        <name>NAD(+)</name>
        <dbReference type="ChEBI" id="CHEBI:57540"/>
    </ligand>
</feature>
<keyword evidence="7 14" id="KW-0227">DNA damage</keyword>
<gene>
    <name evidence="14" type="primary">ligA</name>
    <name evidence="18" type="ORF">CO101_00925</name>
</gene>
<dbReference type="AlphaFoldDB" id="A0A2M8C657"/>
<dbReference type="NCBIfam" id="TIGR00575">
    <property type="entry name" value="dnlj"/>
    <property type="match status" value="1"/>
</dbReference>
<evidence type="ECO:0000256" key="3">
    <source>
        <dbReference type="ARBA" id="ARBA00013308"/>
    </source>
</evidence>
<dbReference type="Gene3D" id="3.40.50.10190">
    <property type="entry name" value="BRCT domain"/>
    <property type="match status" value="1"/>
</dbReference>
<dbReference type="FunFam" id="1.10.150.20:FF:000007">
    <property type="entry name" value="DNA ligase"/>
    <property type="match status" value="1"/>
</dbReference>
<evidence type="ECO:0000256" key="10">
    <source>
        <dbReference type="ARBA" id="ARBA00023027"/>
    </source>
</evidence>
<evidence type="ECO:0000256" key="9">
    <source>
        <dbReference type="ARBA" id="ARBA00022842"/>
    </source>
</evidence>
<evidence type="ECO:0000256" key="15">
    <source>
        <dbReference type="RuleBase" id="RU000618"/>
    </source>
</evidence>
<evidence type="ECO:0000256" key="12">
    <source>
        <dbReference type="ARBA" id="ARBA00034005"/>
    </source>
</evidence>
<feature type="binding site" evidence="14">
    <location>
        <position position="435"/>
    </location>
    <ligand>
        <name>Zn(2+)</name>
        <dbReference type="ChEBI" id="CHEBI:29105"/>
    </ligand>
</feature>
<proteinExistence type="inferred from homology"/>
<dbReference type="GO" id="GO:0006260">
    <property type="term" value="P:DNA replication"/>
    <property type="evidence" value="ECO:0007669"/>
    <property type="project" value="UniProtKB-KW"/>
</dbReference>
<evidence type="ECO:0000313" key="19">
    <source>
        <dbReference type="Proteomes" id="UP000229421"/>
    </source>
</evidence>
<dbReference type="InterPro" id="IPR013839">
    <property type="entry name" value="DNAligase_adenylation"/>
</dbReference>
<dbReference type="EC" id="6.5.1.2" evidence="2 14"/>
<dbReference type="Gene3D" id="1.10.150.20">
    <property type="entry name" value="5' to 3' exonuclease, C-terminal subdomain"/>
    <property type="match status" value="2"/>
</dbReference>
<evidence type="ECO:0000256" key="2">
    <source>
        <dbReference type="ARBA" id="ARBA00012722"/>
    </source>
</evidence>
<dbReference type="SUPFAM" id="SSF56091">
    <property type="entry name" value="DNA ligase/mRNA capping enzyme, catalytic domain"/>
    <property type="match status" value="1"/>
</dbReference>
<dbReference type="Pfam" id="PF03120">
    <property type="entry name" value="OB_DNA_ligase"/>
    <property type="match status" value="1"/>
</dbReference>
<dbReference type="InterPro" id="IPR004150">
    <property type="entry name" value="NAD_DNA_ligase_OB"/>
</dbReference>